<organism evidence="11">
    <name type="scientific">Vecturithrix granuli</name>
    <dbReference type="NCBI Taxonomy" id="1499967"/>
    <lineage>
        <taxon>Bacteria</taxon>
        <taxon>Candidatus Moduliflexota</taxon>
        <taxon>Candidatus Vecturitrichia</taxon>
        <taxon>Candidatus Vecturitrichales</taxon>
        <taxon>Candidatus Vecturitrichaceae</taxon>
        <taxon>Candidatus Vecturithrix</taxon>
    </lineage>
</organism>
<evidence type="ECO:0000256" key="2">
    <source>
        <dbReference type="ARBA" id="ARBA00022448"/>
    </source>
</evidence>
<evidence type="ECO:0000256" key="7">
    <source>
        <dbReference type="ARBA" id="ARBA00023136"/>
    </source>
</evidence>
<evidence type="ECO:0000313" key="12">
    <source>
        <dbReference type="Proteomes" id="UP000030661"/>
    </source>
</evidence>
<evidence type="ECO:0000259" key="10">
    <source>
        <dbReference type="Pfam" id="PF04290"/>
    </source>
</evidence>
<keyword evidence="3" id="KW-1003">Cell membrane</keyword>
<dbReference type="HOGENOM" id="CLU_086356_2_1_0"/>
<comment type="subcellular location">
    <subcellularLocation>
        <location evidence="1">Cell inner membrane</location>
        <topology evidence="1">Multi-pass membrane protein</topology>
    </subcellularLocation>
</comment>
<evidence type="ECO:0000256" key="4">
    <source>
        <dbReference type="ARBA" id="ARBA00022519"/>
    </source>
</evidence>
<dbReference type="STRING" id="1499967.U27_06054"/>
<feature type="transmembrane region" description="Helical" evidence="9">
    <location>
        <begin position="92"/>
        <end position="114"/>
    </location>
</feature>
<keyword evidence="7 9" id="KW-0472">Membrane</keyword>
<evidence type="ECO:0000256" key="9">
    <source>
        <dbReference type="SAM" id="Phobius"/>
    </source>
</evidence>
<feature type="transmembrane region" description="Helical" evidence="9">
    <location>
        <begin position="134"/>
        <end position="151"/>
    </location>
</feature>
<protein>
    <submittedName>
        <fullName evidence="11">Tripartite ATP-independent periplasmic transporter DctQ component</fullName>
    </submittedName>
</protein>
<dbReference type="Proteomes" id="UP000030661">
    <property type="component" value="Unassembled WGS sequence"/>
</dbReference>
<dbReference type="EMBL" id="DF820469">
    <property type="protein sequence ID" value="GAK59078.1"/>
    <property type="molecule type" value="Genomic_DNA"/>
</dbReference>
<dbReference type="Pfam" id="PF04290">
    <property type="entry name" value="DctQ"/>
    <property type="match status" value="1"/>
</dbReference>
<evidence type="ECO:0000313" key="11">
    <source>
        <dbReference type="EMBL" id="GAK59078.1"/>
    </source>
</evidence>
<dbReference type="PANTHER" id="PTHR35011:SF4">
    <property type="entry name" value="SLL1102 PROTEIN"/>
    <property type="match status" value="1"/>
</dbReference>
<gene>
    <name evidence="11" type="ORF">U27_06054</name>
</gene>
<accession>A0A081C3C3</accession>
<feature type="domain" description="Tripartite ATP-independent periplasmic transporters DctQ component" evidence="10">
    <location>
        <begin position="30"/>
        <end position="162"/>
    </location>
</feature>
<dbReference type="GO" id="GO:0005886">
    <property type="term" value="C:plasma membrane"/>
    <property type="evidence" value="ECO:0007669"/>
    <property type="project" value="UniProtKB-SubCell"/>
</dbReference>
<evidence type="ECO:0000256" key="6">
    <source>
        <dbReference type="ARBA" id="ARBA00022989"/>
    </source>
</evidence>
<feature type="transmembrane region" description="Helical" evidence="9">
    <location>
        <begin position="48"/>
        <end position="72"/>
    </location>
</feature>
<proteinExistence type="inferred from homology"/>
<keyword evidence="4" id="KW-0997">Cell inner membrane</keyword>
<keyword evidence="5 9" id="KW-0812">Transmembrane</keyword>
<evidence type="ECO:0000256" key="8">
    <source>
        <dbReference type="ARBA" id="ARBA00038436"/>
    </source>
</evidence>
<comment type="similarity">
    <text evidence="8">Belongs to the TRAP transporter small permease family.</text>
</comment>
<reference evidence="11" key="1">
    <citation type="journal article" date="2015" name="PeerJ">
        <title>First genomic representation of candidate bacterial phylum KSB3 points to enhanced environmental sensing as a trigger of wastewater bulking.</title>
        <authorList>
            <person name="Sekiguchi Y."/>
            <person name="Ohashi A."/>
            <person name="Parks D.H."/>
            <person name="Yamauchi T."/>
            <person name="Tyson G.W."/>
            <person name="Hugenholtz P."/>
        </authorList>
    </citation>
    <scope>NUCLEOTIDE SEQUENCE [LARGE SCALE GENOMIC DNA]</scope>
</reference>
<keyword evidence="2" id="KW-0813">Transport</keyword>
<dbReference type="PANTHER" id="PTHR35011">
    <property type="entry name" value="2,3-DIKETO-L-GULONATE TRAP TRANSPORTER SMALL PERMEASE PROTEIN YIAM"/>
    <property type="match status" value="1"/>
</dbReference>
<dbReference type="InterPro" id="IPR055348">
    <property type="entry name" value="DctQ"/>
</dbReference>
<evidence type="ECO:0000256" key="5">
    <source>
        <dbReference type="ARBA" id="ARBA00022692"/>
    </source>
</evidence>
<feature type="transmembrane region" description="Helical" evidence="9">
    <location>
        <begin position="12"/>
        <end position="36"/>
    </location>
</feature>
<dbReference type="eggNOG" id="COG4665">
    <property type="taxonomic scope" value="Bacteria"/>
</dbReference>
<keyword evidence="12" id="KW-1185">Reference proteome</keyword>
<evidence type="ECO:0000256" key="3">
    <source>
        <dbReference type="ARBA" id="ARBA00022475"/>
    </source>
</evidence>
<keyword evidence="6 9" id="KW-1133">Transmembrane helix</keyword>
<evidence type="ECO:0000256" key="1">
    <source>
        <dbReference type="ARBA" id="ARBA00004429"/>
    </source>
</evidence>
<dbReference type="AlphaFoldDB" id="A0A081C3C3"/>
<dbReference type="InterPro" id="IPR007387">
    <property type="entry name" value="TRAP_DctQ"/>
</dbReference>
<name>A0A081C3C3_VECG1</name>
<sequence length="170" mass="19653">MPKAIKLYVRYVTALNNVVGKFVMYWVLLMMGILLYETISRTVFNKPHIWVVETSQFIMAAYYMLAGGYSMILDGHVRMDLLYERWTPKQKAVVDVFTAFFLLFYLVFLLYGSIAATKYAIMYKQVNYTPWGPPLSPIKIIMTIGIVLMLLQEIAMFFKDLATATGREIV</sequence>